<protein>
    <submittedName>
        <fullName evidence="2">DNA-binding domain-containing protein</fullName>
    </submittedName>
</protein>
<dbReference type="EMBL" id="JAPMOU010000025">
    <property type="protein sequence ID" value="MDE1463886.1"/>
    <property type="molecule type" value="Genomic_DNA"/>
</dbReference>
<sequence length="259" mass="29642">MDSLLATRQHQLLAYLLGQSSTISDHIVHQGNVSITTRLDIYRNAYRIRLKKTIETDHEILGRYLGDALFDEMVEGYLNNHVSNYTSLRQFADSLPHYLATNSPFIDYPVISELAAFERRLLTAFDAADTQQRMTPEHLTTLPTEQWPNLCLTFHPSMQIFSASWNTVEVWQALKASQTPPAATTTQALWVIWRNNERLTEFHSLPPEEHQLIHLALQGKPLAMMCEALLANHPAENTSQLIVNYLLSWIERGLLAYNN</sequence>
<accession>A0ABT5UBY6</accession>
<evidence type="ECO:0000259" key="1">
    <source>
        <dbReference type="Pfam" id="PF09836"/>
    </source>
</evidence>
<name>A0ABT5UBY6_9GAMM</name>
<dbReference type="Gene3D" id="1.10.150.690">
    <property type="entry name" value="DUF2063"/>
    <property type="match status" value="1"/>
</dbReference>
<keyword evidence="2" id="KW-0238">DNA-binding</keyword>
<feature type="domain" description="Putative DNA-binding" evidence="1">
    <location>
        <begin position="8"/>
        <end position="99"/>
    </location>
</feature>
<dbReference type="InterPro" id="IPR018640">
    <property type="entry name" value="DUF2063"/>
</dbReference>
<evidence type="ECO:0000313" key="2">
    <source>
        <dbReference type="EMBL" id="MDE1463886.1"/>
    </source>
</evidence>
<dbReference type="RefSeq" id="WP_274690220.1">
    <property type="nucleotide sequence ID" value="NZ_JAPMOU010000025.1"/>
</dbReference>
<reference evidence="2 3" key="1">
    <citation type="submission" date="2022-11" db="EMBL/GenBank/DDBJ databases">
        <title>Spartinivicinus poritis sp. nov., isolated from scleractinian coral Porites lutea.</title>
        <authorList>
            <person name="Zhang G."/>
            <person name="Cai L."/>
            <person name="Wei Q."/>
        </authorList>
    </citation>
    <scope>NUCLEOTIDE SEQUENCE [LARGE SCALE GENOMIC DNA]</scope>
    <source>
        <strain evidence="2 3">A2-2</strain>
    </source>
</reference>
<dbReference type="Pfam" id="PF09836">
    <property type="entry name" value="DUF2063"/>
    <property type="match status" value="1"/>
</dbReference>
<keyword evidence="3" id="KW-1185">Reference proteome</keyword>
<evidence type="ECO:0000313" key="3">
    <source>
        <dbReference type="Proteomes" id="UP001528823"/>
    </source>
</evidence>
<gene>
    <name evidence="2" type="ORF">ORQ98_18190</name>
</gene>
<dbReference type="GO" id="GO:0003677">
    <property type="term" value="F:DNA binding"/>
    <property type="evidence" value="ECO:0007669"/>
    <property type="project" value="UniProtKB-KW"/>
</dbReference>
<dbReference type="InterPro" id="IPR044922">
    <property type="entry name" value="DUF2063_N_sf"/>
</dbReference>
<organism evidence="2 3">
    <name type="scientific">Spartinivicinus poritis</name>
    <dbReference type="NCBI Taxonomy" id="2994640"/>
    <lineage>
        <taxon>Bacteria</taxon>
        <taxon>Pseudomonadati</taxon>
        <taxon>Pseudomonadota</taxon>
        <taxon>Gammaproteobacteria</taxon>
        <taxon>Oceanospirillales</taxon>
        <taxon>Zooshikellaceae</taxon>
        <taxon>Spartinivicinus</taxon>
    </lineage>
</organism>
<dbReference type="Proteomes" id="UP001528823">
    <property type="component" value="Unassembled WGS sequence"/>
</dbReference>
<proteinExistence type="predicted"/>
<comment type="caution">
    <text evidence="2">The sequence shown here is derived from an EMBL/GenBank/DDBJ whole genome shotgun (WGS) entry which is preliminary data.</text>
</comment>